<sequence length="103" mass="11823">MRKGEGVEVSHYIQRLVSTKLNGTNSSSHTDDITTRGRHGRVFLSATPTRRTVESLNTRSVPVYFWESNILNSVPVSLLKYVYEKKEKPNEHTRTDKSIDFLN</sequence>
<keyword evidence="2" id="KW-1185">Reference proteome</keyword>
<gene>
    <name evidence="1" type="ORF">EYF80_034476</name>
</gene>
<comment type="caution">
    <text evidence="1">The sequence shown here is derived from an EMBL/GenBank/DDBJ whole genome shotgun (WGS) entry which is preliminary data.</text>
</comment>
<dbReference type="EMBL" id="SRLO01000460">
    <property type="protein sequence ID" value="TNN55286.1"/>
    <property type="molecule type" value="Genomic_DNA"/>
</dbReference>
<reference evidence="1 2" key="1">
    <citation type="submission" date="2019-03" db="EMBL/GenBank/DDBJ databases">
        <title>First draft genome of Liparis tanakae, snailfish: a comprehensive survey of snailfish specific genes.</title>
        <authorList>
            <person name="Kim W."/>
            <person name="Song I."/>
            <person name="Jeong J.-H."/>
            <person name="Kim D."/>
            <person name="Kim S."/>
            <person name="Ryu S."/>
            <person name="Song J.Y."/>
            <person name="Lee S.K."/>
        </authorList>
    </citation>
    <scope>NUCLEOTIDE SEQUENCE [LARGE SCALE GENOMIC DNA]</scope>
    <source>
        <tissue evidence="1">Muscle</tissue>
    </source>
</reference>
<protein>
    <submittedName>
        <fullName evidence="1">Uncharacterized protein</fullName>
    </submittedName>
</protein>
<proteinExistence type="predicted"/>
<dbReference type="Proteomes" id="UP000314294">
    <property type="component" value="Unassembled WGS sequence"/>
</dbReference>
<name>A0A4Z2GP99_9TELE</name>
<evidence type="ECO:0000313" key="1">
    <source>
        <dbReference type="EMBL" id="TNN55286.1"/>
    </source>
</evidence>
<dbReference type="AlphaFoldDB" id="A0A4Z2GP99"/>
<organism evidence="1 2">
    <name type="scientific">Liparis tanakae</name>
    <name type="common">Tanaka's snailfish</name>
    <dbReference type="NCBI Taxonomy" id="230148"/>
    <lineage>
        <taxon>Eukaryota</taxon>
        <taxon>Metazoa</taxon>
        <taxon>Chordata</taxon>
        <taxon>Craniata</taxon>
        <taxon>Vertebrata</taxon>
        <taxon>Euteleostomi</taxon>
        <taxon>Actinopterygii</taxon>
        <taxon>Neopterygii</taxon>
        <taxon>Teleostei</taxon>
        <taxon>Neoteleostei</taxon>
        <taxon>Acanthomorphata</taxon>
        <taxon>Eupercaria</taxon>
        <taxon>Perciformes</taxon>
        <taxon>Cottioidei</taxon>
        <taxon>Cottales</taxon>
        <taxon>Liparidae</taxon>
        <taxon>Liparis</taxon>
    </lineage>
</organism>
<accession>A0A4Z2GP99</accession>
<evidence type="ECO:0000313" key="2">
    <source>
        <dbReference type="Proteomes" id="UP000314294"/>
    </source>
</evidence>